<evidence type="ECO:0000256" key="1">
    <source>
        <dbReference type="SAM" id="MobiDB-lite"/>
    </source>
</evidence>
<keyword evidence="2" id="KW-0732">Signal</keyword>
<sequence>MRVFCAIAMIALLAGPAAAQQPVQKYGEPDPDKTPAQIESEKRAERAYQKSLGNVPNAAPTDPWGTVRQDGPAKTAATPANRNKPGSSAKATGAAK</sequence>
<dbReference type="eggNOG" id="ENOG5031BCA">
    <property type="taxonomic scope" value="Bacteria"/>
</dbReference>
<dbReference type="EMBL" id="CP000301">
    <property type="protein sequence ID" value="ABD87947.1"/>
    <property type="molecule type" value="Genomic_DNA"/>
</dbReference>
<feature type="chain" id="PRO_5004199609" evidence="2">
    <location>
        <begin position="20"/>
        <end position="96"/>
    </location>
</feature>
<gene>
    <name evidence="3" type="ordered locus">RPC_2395</name>
</gene>
<feature type="region of interest" description="Disordered" evidence="1">
    <location>
        <begin position="18"/>
        <end position="96"/>
    </location>
</feature>
<evidence type="ECO:0000256" key="2">
    <source>
        <dbReference type="SAM" id="SignalP"/>
    </source>
</evidence>
<feature type="compositionally biased region" description="Basic and acidic residues" evidence="1">
    <location>
        <begin position="27"/>
        <end position="48"/>
    </location>
</feature>
<protein>
    <submittedName>
        <fullName evidence="3">Uncharacterized protein</fullName>
    </submittedName>
</protein>
<dbReference type="OrthoDB" id="8140159at2"/>
<evidence type="ECO:0000313" key="3">
    <source>
        <dbReference type="EMBL" id="ABD87947.1"/>
    </source>
</evidence>
<dbReference type="AlphaFoldDB" id="Q215I9"/>
<feature type="compositionally biased region" description="Polar residues" evidence="1">
    <location>
        <begin position="78"/>
        <end position="90"/>
    </location>
</feature>
<organism evidence="3">
    <name type="scientific">Rhodopseudomonas palustris (strain BisB18)</name>
    <dbReference type="NCBI Taxonomy" id="316056"/>
    <lineage>
        <taxon>Bacteria</taxon>
        <taxon>Pseudomonadati</taxon>
        <taxon>Pseudomonadota</taxon>
        <taxon>Alphaproteobacteria</taxon>
        <taxon>Hyphomicrobiales</taxon>
        <taxon>Nitrobacteraceae</taxon>
        <taxon>Rhodopseudomonas</taxon>
    </lineage>
</organism>
<dbReference type="KEGG" id="rpc:RPC_2395"/>
<feature type="signal peptide" evidence="2">
    <location>
        <begin position="1"/>
        <end position="19"/>
    </location>
</feature>
<name>Q215I9_RHOPB</name>
<dbReference type="HOGENOM" id="CLU_182749_1_0_5"/>
<accession>Q215I9</accession>
<reference evidence="3" key="1">
    <citation type="submission" date="2006-03" db="EMBL/GenBank/DDBJ databases">
        <title>Complete sequence of Rhodopseudomonas palustris BisB18.</title>
        <authorList>
            <consortium name="US DOE Joint Genome Institute"/>
            <person name="Copeland A."/>
            <person name="Lucas S."/>
            <person name="Lapidus A."/>
            <person name="Barry K."/>
            <person name="Detter J.C."/>
            <person name="Glavina del Rio T."/>
            <person name="Hammon N."/>
            <person name="Israni S."/>
            <person name="Dalin E."/>
            <person name="Tice H."/>
            <person name="Pitluck S."/>
            <person name="Chain P."/>
            <person name="Malfatti S."/>
            <person name="Shin M."/>
            <person name="Vergez L."/>
            <person name="Schmutz J."/>
            <person name="Larimer F."/>
            <person name="Land M."/>
            <person name="Hauser L."/>
            <person name="Pelletier D.A."/>
            <person name="Kyrpides N."/>
            <person name="Anderson I."/>
            <person name="Oda Y."/>
            <person name="Harwood C.S."/>
            <person name="Richardson P."/>
        </authorList>
    </citation>
    <scope>NUCLEOTIDE SEQUENCE [LARGE SCALE GENOMIC DNA]</scope>
    <source>
        <strain evidence="3">BisB18</strain>
    </source>
</reference>
<proteinExistence type="predicted"/>